<feature type="transmembrane region" description="Helical" evidence="1">
    <location>
        <begin position="116"/>
        <end position="143"/>
    </location>
</feature>
<dbReference type="AlphaFoldDB" id="A0AAC9LI25"/>
<sequence length="313" mass="34289">MIWLLWRRHRVALVILTALILGLGAAFFVAGLVTRAVFPAELLGRCTEQDWPQWNCGLSPDDPAAVYLRTTHYAFTLVTFLPILTSVFLAIPAFAGEYQSGTARWGLTQGVSRDRWFLAQAAAVLLPTLAWCVILQLGIQFWLGPVREEVGLSPYGGMSVNPLGLPMATLFLAATGLFTGAWLRRTSPAIAVTVIGSYLILFANALLRPWYLPPVVAEANTVPGGAGSQVRIWPTDPAGTEISWIHAADLAAQHAPAGEQDLDPYYAEAGIRIWVSYHPEERIWLLNLIEAGILFALTALCLFGAWQLVRRRG</sequence>
<keyword evidence="1" id="KW-0812">Transmembrane</keyword>
<evidence type="ECO:0000313" key="2">
    <source>
        <dbReference type="EMBL" id="APU17162.1"/>
    </source>
</evidence>
<dbReference type="RefSeq" id="WP_075742572.1">
    <property type="nucleotide sequence ID" value="NZ_CP016076.1"/>
</dbReference>
<feature type="transmembrane region" description="Helical" evidence="1">
    <location>
        <begin position="190"/>
        <end position="211"/>
    </location>
</feature>
<evidence type="ECO:0000256" key="1">
    <source>
        <dbReference type="SAM" id="Phobius"/>
    </source>
</evidence>
<proteinExistence type="predicted"/>
<reference evidence="3" key="1">
    <citation type="submission" date="2016-06" db="EMBL/GenBank/DDBJ databases">
        <title>Complete genome sequence of Actinoalloteichus fjordicus DSM 46855 (=ADI127-17), type strain of the new species Actinoalloteichus fjordicus.</title>
        <authorList>
            <person name="Ruckert C."/>
            <person name="Nouioui I."/>
            <person name="Willmese J."/>
            <person name="van Wezel G."/>
            <person name="Klenk H.-P."/>
            <person name="Kalinowski J."/>
            <person name="Zotchev S.B."/>
        </authorList>
    </citation>
    <scope>NUCLEOTIDE SEQUENCE [LARGE SCALE GENOMIC DNA]</scope>
    <source>
        <strain evidence="3">ADI127-7</strain>
    </source>
</reference>
<keyword evidence="3" id="KW-1185">Reference proteome</keyword>
<gene>
    <name evidence="2" type="ORF">UA74_25775</name>
</gene>
<dbReference type="KEGG" id="acad:UA74_25775"/>
<protein>
    <submittedName>
        <fullName evidence="2">ABC-2 family transporter protein</fullName>
    </submittedName>
</protein>
<evidence type="ECO:0000313" key="3">
    <source>
        <dbReference type="Proteomes" id="UP000185511"/>
    </source>
</evidence>
<name>A0AAC9LI25_9PSEU</name>
<keyword evidence="1" id="KW-0472">Membrane</keyword>
<dbReference type="Proteomes" id="UP000185511">
    <property type="component" value="Chromosome"/>
</dbReference>
<feature type="transmembrane region" description="Helical" evidence="1">
    <location>
        <begin position="73"/>
        <end position="95"/>
    </location>
</feature>
<dbReference type="EMBL" id="CP016076">
    <property type="protein sequence ID" value="APU17162.1"/>
    <property type="molecule type" value="Genomic_DNA"/>
</dbReference>
<organism evidence="2 3">
    <name type="scientific">Actinoalloteichus fjordicus</name>
    <dbReference type="NCBI Taxonomy" id="1612552"/>
    <lineage>
        <taxon>Bacteria</taxon>
        <taxon>Bacillati</taxon>
        <taxon>Actinomycetota</taxon>
        <taxon>Actinomycetes</taxon>
        <taxon>Pseudonocardiales</taxon>
        <taxon>Pseudonocardiaceae</taxon>
        <taxon>Actinoalloteichus</taxon>
    </lineage>
</organism>
<feature type="transmembrane region" description="Helical" evidence="1">
    <location>
        <begin position="12"/>
        <end position="33"/>
    </location>
</feature>
<feature type="transmembrane region" description="Helical" evidence="1">
    <location>
        <begin position="163"/>
        <end position="183"/>
    </location>
</feature>
<feature type="transmembrane region" description="Helical" evidence="1">
    <location>
        <begin position="284"/>
        <end position="309"/>
    </location>
</feature>
<accession>A0AAC9LI25</accession>
<keyword evidence="1" id="KW-1133">Transmembrane helix</keyword>